<sequence length="49" mass="5553">MKKDINDGIENRNSTSQDILMDRVNQAFNKVAQDVRGMVAESTVKKSNR</sequence>
<reference evidence="1 2" key="1">
    <citation type="submission" date="2024-04" db="EMBL/GenBank/DDBJ databases">
        <title>Screening of coral probiotics and analysis of their probiotic properties.</title>
        <authorList>
            <person name="Wang S."/>
        </authorList>
    </citation>
    <scope>NUCLEOTIDE SEQUENCE [LARGE SCALE GENOMIC DNA]</scope>
    <source>
        <strain evidence="1 2">GXU-Z9</strain>
    </source>
</reference>
<keyword evidence="2" id="KW-1185">Reference proteome</keyword>
<protein>
    <submittedName>
        <fullName evidence="1">Uncharacterized protein</fullName>
    </submittedName>
</protein>
<organism evidence="1 2">
    <name type="scientific">Cytobacillus pseudoceanisediminis</name>
    <dbReference type="NCBI Taxonomy" id="3051614"/>
    <lineage>
        <taxon>Bacteria</taxon>
        <taxon>Bacillati</taxon>
        <taxon>Bacillota</taxon>
        <taxon>Bacilli</taxon>
        <taxon>Bacillales</taxon>
        <taxon>Bacillaceae</taxon>
        <taxon>Cytobacillus</taxon>
    </lineage>
</organism>
<evidence type="ECO:0000313" key="2">
    <source>
        <dbReference type="Proteomes" id="UP001472074"/>
    </source>
</evidence>
<dbReference type="EMBL" id="CP151651">
    <property type="protein sequence ID" value="WZP09643.1"/>
    <property type="molecule type" value="Genomic_DNA"/>
</dbReference>
<evidence type="ECO:0000313" key="1">
    <source>
        <dbReference type="EMBL" id="WZP09643.1"/>
    </source>
</evidence>
<dbReference type="RefSeq" id="WP_157380156.1">
    <property type="nucleotide sequence ID" value="NZ_CP097349.1"/>
</dbReference>
<accession>A0ABZ2ZNK5</accession>
<gene>
    <name evidence="1" type="ORF">AADC60_11075</name>
</gene>
<proteinExistence type="predicted"/>
<dbReference type="Proteomes" id="UP001472074">
    <property type="component" value="Chromosome"/>
</dbReference>
<name>A0ABZ2ZNK5_9BACI</name>